<reference evidence="1 2" key="1">
    <citation type="submission" date="2021-04" db="EMBL/GenBank/DDBJ databases">
        <title>Ruania sp. nov., isolated from sandy soil of mangrove forest.</title>
        <authorList>
            <person name="Ge X."/>
            <person name="Huang R."/>
            <person name="Liu W."/>
        </authorList>
    </citation>
    <scope>NUCLEOTIDE SEQUENCE [LARGE SCALE GENOMIC DNA]</scope>
    <source>
        <strain evidence="1 2">N2-46</strain>
    </source>
</reference>
<accession>A0ABS7S8I5</accession>
<keyword evidence="2" id="KW-1185">Reference proteome</keyword>
<dbReference type="Proteomes" id="UP000826651">
    <property type="component" value="Unassembled WGS sequence"/>
</dbReference>
<dbReference type="EMBL" id="JAGSHT010000007">
    <property type="protein sequence ID" value="MBZ2195939.1"/>
    <property type="molecule type" value="Genomic_DNA"/>
</dbReference>
<comment type="caution">
    <text evidence="1">The sequence shown here is derived from an EMBL/GenBank/DDBJ whole genome shotgun (WGS) entry which is preliminary data.</text>
</comment>
<evidence type="ECO:0008006" key="3">
    <source>
        <dbReference type="Google" id="ProtNLM"/>
    </source>
</evidence>
<name>A0ABS7S8I5_9MICO</name>
<gene>
    <name evidence="1" type="ORF">KCQ71_07230</name>
</gene>
<sequence length="167" mass="16023">MSSSPTAALRLTTAELAWLLSLRPGRSAALVAAALGVPASAPAGQRSQVSPRALGEDELPRADAAIAGDVLTAASALVSVGTADALAALAAVGRDRVLLVAPDGRGGFEIAAVDGGTPVGEAVAEVAGGLGADAVVMVADAGGTIRAVEAGPGLAGAVQALVQERAT</sequence>
<evidence type="ECO:0000313" key="1">
    <source>
        <dbReference type="EMBL" id="MBZ2195939.1"/>
    </source>
</evidence>
<protein>
    <recommendedName>
        <fullName evidence="3">Arginine repressor</fullName>
    </recommendedName>
</protein>
<dbReference type="RefSeq" id="WP_223404347.1">
    <property type="nucleotide sequence ID" value="NZ_JAGSHT010000007.1"/>
</dbReference>
<proteinExistence type="predicted"/>
<organism evidence="1 2">
    <name type="scientific">Occultella gossypii</name>
    <dbReference type="NCBI Taxonomy" id="2800820"/>
    <lineage>
        <taxon>Bacteria</taxon>
        <taxon>Bacillati</taxon>
        <taxon>Actinomycetota</taxon>
        <taxon>Actinomycetes</taxon>
        <taxon>Micrococcales</taxon>
        <taxon>Ruaniaceae</taxon>
        <taxon>Occultella</taxon>
    </lineage>
</organism>
<evidence type="ECO:0000313" key="2">
    <source>
        <dbReference type="Proteomes" id="UP000826651"/>
    </source>
</evidence>